<proteinExistence type="predicted"/>
<accession>A0ABF7PFE9</accession>
<dbReference type="Pfam" id="PF17071">
    <property type="entry name" value="Capsid_VP7"/>
    <property type="match status" value="1"/>
</dbReference>
<name>A0ABF7PFE9_GCRV</name>
<reference evidence="1" key="1">
    <citation type="journal article" date="2002" name="J. Gen. Virol.">
        <title>Common evolutionary origin of aquareoviruses and orthoreoviruses revealed by genome characterization of Golden shiner reovirus, Grass carp reovirus, Striped bass reovirus and golden ide reovirus (genus Aquareovirus, family Reoviridae).</title>
        <authorList>
            <person name="Attoui H."/>
            <person name="Fang Q."/>
            <person name="Jaafar F.M."/>
            <person name="Cantaloube J.F."/>
            <person name="Biagini P."/>
            <person name="De Micco P."/>
            <person name="De Lamballerie X."/>
        </authorList>
    </citation>
    <scope>NUCLEOTIDE SEQUENCE</scope>
    <source>
        <strain evidence="1">GCRV-873</strain>
    </source>
</reference>
<dbReference type="InterPro" id="IPR031413">
    <property type="entry name" value="Capsid_VP7"/>
</dbReference>
<evidence type="ECO:0000313" key="1">
    <source>
        <dbReference type="EMBL" id="AAM92742.1"/>
    </source>
</evidence>
<organism evidence="1">
    <name type="scientific">Grass carp reovirus</name>
    <name type="common">GCRV</name>
    <dbReference type="NCBI Taxonomy" id="128987"/>
    <lineage>
        <taxon>Viruses</taxon>
        <taxon>Riboviria</taxon>
        <taxon>Orthornavirae</taxon>
        <taxon>Duplornaviricota</taxon>
        <taxon>Resentoviricetes</taxon>
        <taxon>Reovirales</taxon>
        <taxon>Spinareoviridae</taxon>
        <taxon>Aquareovirus</taxon>
        <taxon>Aquareovirus ctenopharyngodontis</taxon>
    </lineage>
</organism>
<sequence>MPLHMIPQVAHAMVRAAAAGRLTLYTRTRTETTNFDHAEYVTCGRYTICAFCLTTLAPHANVKTIQDSHACSRQPNEAIRSLVEVSDKAQTALVGSRTVDYHELDVKAGFVAPTADETIAPSKDIVELPFRTCDLDDSSATACVRNHCQAGHDGVIHLPILSGDFKLPNEHPTKPLDDTHPHDKVLTRCPKTGLLLVHDTHAHATAVVATAATRAILMHDLLTSANADDGHQARSACYGPAFNNLTFACHSTCASDMAHFDCGQIVGLDLHVEPSD</sequence>
<protein>
    <submittedName>
        <fullName evidence="1">Outer capsid VP7</fullName>
    </submittedName>
</protein>
<dbReference type="EMBL" id="AF403396">
    <property type="protein sequence ID" value="AAM92742.1"/>
    <property type="molecule type" value="Genomic_RNA"/>
</dbReference>